<dbReference type="InterPro" id="IPR050570">
    <property type="entry name" value="Cell_wall_metabolism_enzyme"/>
</dbReference>
<feature type="coiled-coil region" evidence="2">
    <location>
        <begin position="27"/>
        <end position="103"/>
    </location>
</feature>
<feature type="signal peptide" evidence="4">
    <location>
        <begin position="1"/>
        <end position="21"/>
    </location>
</feature>
<dbReference type="InterPro" id="IPR011055">
    <property type="entry name" value="Dup_hybrid_motif"/>
</dbReference>
<dbReference type="GO" id="GO:0004222">
    <property type="term" value="F:metalloendopeptidase activity"/>
    <property type="evidence" value="ECO:0007669"/>
    <property type="project" value="TreeGrafter"/>
</dbReference>
<proteinExistence type="predicted"/>
<dbReference type="Gene3D" id="2.70.70.10">
    <property type="entry name" value="Glucose Permease (Domain IIA)"/>
    <property type="match status" value="1"/>
</dbReference>
<feature type="coiled-coil region" evidence="2">
    <location>
        <begin position="151"/>
        <end position="192"/>
    </location>
</feature>
<feature type="domain" description="M23ase beta-sheet core" evidence="5">
    <location>
        <begin position="312"/>
        <end position="398"/>
    </location>
</feature>
<feature type="region of interest" description="Disordered" evidence="3">
    <location>
        <begin position="253"/>
        <end position="316"/>
    </location>
</feature>
<dbReference type="InterPro" id="IPR057309">
    <property type="entry name" value="PcsB_CC"/>
</dbReference>
<protein>
    <submittedName>
        <fullName evidence="7">Peptidase M23</fullName>
    </submittedName>
</protein>
<evidence type="ECO:0000256" key="2">
    <source>
        <dbReference type="SAM" id="Coils"/>
    </source>
</evidence>
<evidence type="ECO:0000256" key="3">
    <source>
        <dbReference type="SAM" id="MobiDB-lite"/>
    </source>
</evidence>
<comment type="caution">
    <text evidence="7">The sequence shown here is derived from an EMBL/GenBank/DDBJ whole genome shotgun (WGS) entry which is preliminary data.</text>
</comment>
<dbReference type="PANTHER" id="PTHR21666">
    <property type="entry name" value="PEPTIDASE-RELATED"/>
    <property type="match status" value="1"/>
</dbReference>
<accession>A0A4S3B7D6</accession>
<dbReference type="Proteomes" id="UP000310506">
    <property type="component" value="Unassembled WGS sequence"/>
</dbReference>
<keyword evidence="8" id="KW-1185">Reference proteome</keyword>
<evidence type="ECO:0000259" key="5">
    <source>
        <dbReference type="Pfam" id="PF01551"/>
    </source>
</evidence>
<evidence type="ECO:0000313" key="7">
    <source>
        <dbReference type="EMBL" id="THB61960.1"/>
    </source>
</evidence>
<sequence length="415" mass="44680">MKYKKLIAMSIAVSILGSSSAGIVASAESIDSKLATEEKKINDLSKQEKEINSELATLEATIKDLSSEKESLMEEKLKLEKEVNKIHEEIKALEKTIAKRTDKIAEQARSAQMNQSDQDLLNVILDSTSVSDAISRTMAYSTLVSNNSDIVEAQKKDQDELAKKQAKLENKVNEILTKAEELKTKEAELEASKNAQVKVAQAILKNLDGAKGNKASLLSQKAQAERVQKENEEKAKALADQVKAAKAAQEQAEKEMEVSIPKSINRNTGQTGKTDNSKSPLSASGFQRPIPNITISSGFGGREDPTGSAGTFHDGIDMPGSLNQPVYASRAGTVVESSYHPSAGNHVIIQHDNGYYTYYMHFNSLGVAAGTHVEAGDVVGLMGTTGNSTGVHLHFGIATGIWSGFLDPGPFIGLY</sequence>
<dbReference type="SUPFAM" id="SSF51261">
    <property type="entry name" value="Duplicated hybrid motif"/>
    <property type="match status" value="1"/>
</dbReference>
<dbReference type="Pfam" id="PF01551">
    <property type="entry name" value="Peptidase_M23"/>
    <property type="match status" value="1"/>
</dbReference>
<dbReference type="Gene3D" id="6.10.250.3150">
    <property type="match status" value="1"/>
</dbReference>
<feature type="domain" description="Peptidoglycan hydrolase PcsB coiled-coil" evidence="6">
    <location>
        <begin position="90"/>
        <end position="164"/>
    </location>
</feature>
<dbReference type="PANTHER" id="PTHR21666:SF270">
    <property type="entry name" value="MUREIN HYDROLASE ACTIVATOR ENVC"/>
    <property type="match status" value="1"/>
</dbReference>
<dbReference type="OrthoDB" id="9805070at2"/>
<dbReference type="AlphaFoldDB" id="A0A4S3B7D6"/>
<evidence type="ECO:0000313" key="8">
    <source>
        <dbReference type="Proteomes" id="UP000310506"/>
    </source>
</evidence>
<evidence type="ECO:0000256" key="1">
    <source>
        <dbReference type="ARBA" id="ARBA00022729"/>
    </source>
</evidence>
<feature type="chain" id="PRO_5039322235" evidence="4">
    <location>
        <begin position="22"/>
        <end position="415"/>
    </location>
</feature>
<organism evidence="7 8">
    <name type="scientific">Vagococcus silagei</name>
    <dbReference type="NCBI Taxonomy" id="2508885"/>
    <lineage>
        <taxon>Bacteria</taxon>
        <taxon>Bacillati</taxon>
        <taxon>Bacillota</taxon>
        <taxon>Bacilli</taxon>
        <taxon>Lactobacillales</taxon>
        <taxon>Enterococcaceae</taxon>
        <taxon>Vagococcus</taxon>
    </lineage>
</organism>
<dbReference type="CDD" id="cd12797">
    <property type="entry name" value="M23_peptidase"/>
    <property type="match status" value="1"/>
</dbReference>
<name>A0A4S3B7D6_9ENTE</name>
<keyword evidence="1 4" id="KW-0732">Signal</keyword>
<gene>
    <name evidence="7" type="ORF">ESZ54_01775</name>
</gene>
<dbReference type="RefSeq" id="WP_136135959.1">
    <property type="nucleotide sequence ID" value="NZ_SDGV01000004.1"/>
</dbReference>
<dbReference type="InterPro" id="IPR016047">
    <property type="entry name" value="M23ase_b-sheet_dom"/>
</dbReference>
<reference evidence="7 8" key="1">
    <citation type="submission" date="2019-01" db="EMBL/GenBank/DDBJ databases">
        <title>Vagococcus silagei sp. nov. isolated from brewer's grain.</title>
        <authorList>
            <person name="Guu J.-R."/>
        </authorList>
    </citation>
    <scope>NUCLEOTIDE SEQUENCE [LARGE SCALE GENOMIC DNA]</scope>
    <source>
        <strain evidence="7 8">2B-2</strain>
    </source>
</reference>
<evidence type="ECO:0000256" key="4">
    <source>
        <dbReference type="SAM" id="SignalP"/>
    </source>
</evidence>
<evidence type="ECO:0000259" key="6">
    <source>
        <dbReference type="Pfam" id="PF24568"/>
    </source>
</evidence>
<dbReference type="EMBL" id="SDGV01000004">
    <property type="protein sequence ID" value="THB61960.1"/>
    <property type="molecule type" value="Genomic_DNA"/>
</dbReference>
<dbReference type="Pfam" id="PF24568">
    <property type="entry name" value="CC_PcsB"/>
    <property type="match status" value="1"/>
</dbReference>
<feature type="compositionally biased region" description="Polar residues" evidence="3">
    <location>
        <begin position="262"/>
        <end position="285"/>
    </location>
</feature>
<keyword evidence="2" id="KW-0175">Coiled coil</keyword>